<evidence type="ECO:0000256" key="1">
    <source>
        <dbReference type="SAM" id="MobiDB-lite"/>
    </source>
</evidence>
<evidence type="ECO:0008006" key="4">
    <source>
        <dbReference type="Google" id="ProtNLM"/>
    </source>
</evidence>
<accession>A0ABW6ZS05</accession>
<comment type="caution">
    <text evidence="2">The sequence shown here is derived from an EMBL/GenBank/DDBJ whole genome shotgun (WGS) entry which is preliminary data.</text>
</comment>
<dbReference type="EMBL" id="JBAFVH010000002">
    <property type="protein sequence ID" value="MFG1371501.1"/>
    <property type="molecule type" value="Genomic_DNA"/>
</dbReference>
<proteinExistence type="predicted"/>
<reference evidence="2 3" key="1">
    <citation type="submission" date="2024-02" db="EMBL/GenBank/DDBJ databases">
        <title>Expansion and revision of Xanthobacter and proposal of Roseixanthobacter gen. nov.</title>
        <authorList>
            <person name="Soltysiak M.P.M."/>
            <person name="Jalihal A."/>
            <person name="Ory A."/>
            <person name="Chrisophersen C."/>
            <person name="Lee A.D."/>
            <person name="Boulton J."/>
            <person name="Springer M."/>
        </authorList>
    </citation>
    <scope>NUCLEOTIDE SEQUENCE [LARGE SCALE GENOMIC DNA]</scope>
    <source>
        <strain evidence="2 3">23A</strain>
    </source>
</reference>
<feature type="region of interest" description="Disordered" evidence="1">
    <location>
        <begin position="116"/>
        <end position="151"/>
    </location>
</feature>
<organism evidence="2 3">
    <name type="scientific">Xanthobacter oligotrophicus</name>
    <dbReference type="NCBI Taxonomy" id="2607286"/>
    <lineage>
        <taxon>Bacteria</taxon>
        <taxon>Pseudomonadati</taxon>
        <taxon>Pseudomonadota</taxon>
        <taxon>Alphaproteobacteria</taxon>
        <taxon>Hyphomicrobiales</taxon>
        <taxon>Xanthobacteraceae</taxon>
        <taxon>Xanthobacter</taxon>
    </lineage>
</organism>
<gene>
    <name evidence="2" type="ORF">V5F32_04925</name>
</gene>
<keyword evidence="3" id="KW-1185">Reference proteome</keyword>
<dbReference type="RefSeq" id="WP_393991482.1">
    <property type="nucleotide sequence ID" value="NZ_JBAFVH010000002.1"/>
</dbReference>
<name>A0ABW6ZS05_9HYPH</name>
<dbReference type="Proteomes" id="UP001604002">
    <property type="component" value="Unassembled WGS sequence"/>
</dbReference>
<sequence length="151" mass="15844">MIRILLIPPLALCLGGCWQTIEPNPDITLRQAMVDVADGVQAMRDRTANREKAGLIVDEVTVVFNISSKRTSSGELGVGVSAIPVAGGGLSANAKSTSGSEDLAGNTITIKLKNVNTLGNPKPPPIDPKCYKPNPPKNCPPIILKKPGPLE</sequence>
<feature type="compositionally biased region" description="Low complexity" evidence="1">
    <location>
        <begin position="140"/>
        <end position="151"/>
    </location>
</feature>
<feature type="compositionally biased region" description="Pro residues" evidence="1">
    <location>
        <begin position="121"/>
        <end position="139"/>
    </location>
</feature>
<evidence type="ECO:0000313" key="2">
    <source>
        <dbReference type="EMBL" id="MFG1371501.1"/>
    </source>
</evidence>
<evidence type="ECO:0000313" key="3">
    <source>
        <dbReference type="Proteomes" id="UP001604002"/>
    </source>
</evidence>
<protein>
    <recommendedName>
        <fullName evidence="4">Lipoprotein</fullName>
    </recommendedName>
</protein>